<accession>A0ABX7FHH1</accession>
<proteinExistence type="predicted"/>
<dbReference type="RefSeq" id="WP_023849255.1">
    <property type="nucleotide sequence ID" value="NZ_CP047170.1"/>
</dbReference>
<organism evidence="1 2">
    <name type="scientific">Ponticoccus alexandrii</name>
    <dbReference type="NCBI Taxonomy" id="1943633"/>
    <lineage>
        <taxon>Bacteria</taxon>
        <taxon>Pseudomonadati</taxon>
        <taxon>Pseudomonadota</taxon>
        <taxon>Alphaproteobacteria</taxon>
        <taxon>Rhodobacterales</taxon>
        <taxon>Roseobacteraceae</taxon>
        <taxon>Ponticoccus</taxon>
    </lineage>
</organism>
<dbReference type="Proteomes" id="UP000596387">
    <property type="component" value="Plasmid p-SCP4"/>
</dbReference>
<evidence type="ECO:0000313" key="2">
    <source>
        <dbReference type="Proteomes" id="UP000596387"/>
    </source>
</evidence>
<keyword evidence="2" id="KW-1185">Reference proteome</keyword>
<protein>
    <submittedName>
        <fullName evidence="1">Uncharacterized protein</fullName>
    </submittedName>
</protein>
<reference evidence="1 2" key="1">
    <citation type="submission" date="2019-12" db="EMBL/GenBank/DDBJ databases">
        <title>Complete Genome Sequence of a Quorum-Sensing Bacterium,Rhodobacteraceae bacterium C31, Isolated from a marine microalgae symbiotic bacteria.</title>
        <authorList>
            <person name="Zhang Y."/>
        </authorList>
    </citation>
    <scope>NUCLEOTIDE SEQUENCE [LARGE SCALE GENOMIC DNA]</scope>
    <source>
        <strain evidence="1 2">C31</strain>
        <plasmid evidence="1 2">p-SCP4</plasmid>
    </source>
</reference>
<sequence length="91" mass="9980">MLDPADTRFFTALQQVLAETDARTVKECRAAVDKAVASGAPLDLRAAWQSVDALSTETRDRIMAQVHARMASDLSAIWNFLPNAPDTPRSH</sequence>
<keyword evidence="1" id="KW-0614">Plasmid</keyword>
<geneLocation type="plasmid" evidence="1 2">
    <name>p-SCP4</name>
</geneLocation>
<dbReference type="EMBL" id="CP047170">
    <property type="protein sequence ID" value="QRF69143.1"/>
    <property type="molecule type" value="Genomic_DNA"/>
</dbReference>
<name>A0ABX7FHH1_9RHOB</name>
<evidence type="ECO:0000313" key="1">
    <source>
        <dbReference type="EMBL" id="QRF69143.1"/>
    </source>
</evidence>
<gene>
    <name evidence="1" type="ORF">GQA70_22620</name>
</gene>